<feature type="binding site" evidence="3">
    <location>
        <position position="343"/>
    </location>
    <ligand>
        <name>CTP</name>
        <dbReference type="ChEBI" id="CHEBI:37563"/>
    </ligand>
</feature>
<gene>
    <name evidence="3" type="primary">coaBC</name>
    <name evidence="7" type="ORF">SAMN05421742_11724</name>
</gene>
<evidence type="ECO:0000256" key="2">
    <source>
        <dbReference type="ARBA" id="ARBA00023239"/>
    </source>
</evidence>
<dbReference type="EMBL" id="FNCV01000017">
    <property type="protein sequence ID" value="SDH87181.1"/>
    <property type="molecule type" value="Genomic_DNA"/>
</dbReference>
<dbReference type="GO" id="GO:0004632">
    <property type="term" value="F:phosphopantothenate--cysteine ligase activity"/>
    <property type="evidence" value="ECO:0007669"/>
    <property type="project" value="UniProtKB-UniRule"/>
</dbReference>
<dbReference type="SUPFAM" id="SSF102645">
    <property type="entry name" value="CoaB-like"/>
    <property type="match status" value="1"/>
</dbReference>
<dbReference type="OrthoDB" id="9802554at2"/>
<dbReference type="PANTHER" id="PTHR14359">
    <property type="entry name" value="HOMO-OLIGOMERIC FLAVIN CONTAINING CYS DECARBOXYLASE FAMILY"/>
    <property type="match status" value="1"/>
</dbReference>
<protein>
    <recommendedName>
        <fullName evidence="3">Coenzyme A biosynthesis bifunctional protein CoaBC</fullName>
    </recommendedName>
    <alternativeName>
        <fullName evidence="3">DNA/pantothenate metabolism flavoprotein</fullName>
    </alternativeName>
    <alternativeName>
        <fullName evidence="3">Phosphopantothenoylcysteine synthetase/decarboxylase</fullName>
        <shortName evidence="3">PPCS-PPCDC</shortName>
    </alternativeName>
    <domain>
        <recommendedName>
            <fullName evidence="3">Phosphopantothenoylcysteine decarboxylase</fullName>
            <shortName evidence="3">PPC decarboxylase</shortName>
            <shortName evidence="3">PPC-DC</shortName>
            <ecNumber evidence="3">4.1.1.36</ecNumber>
        </recommendedName>
        <alternativeName>
            <fullName evidence="3">CoaC</fullName>
        </alternativeName>
    </domain>
    <domain>
        <recommendedName>
            <fullName evidence="3">Phosphopantothenate--cysteine ligase</fullName>
            <ecNumber evidence="3">6.3.2.5</ecNumber>
        </recommendedName>
        <alternativeName>
            <fullName evidence="3">CoaB</fullName>
        </alternativeName>
        <alternativeName>
            <fullName evidence="3">Phosphopantothenoylcysteine synthetase</fullName>
            <shortName evidence="3">PPC synthetase</shortName>
            <shortName evidence="3">PPC-S</shortName>
        </alternativeName>
    </domain>
</protein>
<dbReference type="Pfam" id="PF02441">
    <property type="entry name" value="Flavoprotein"/>
    <property type="match status" value="1"/>
</dbReference>
<feature type="region of interest" description="Phosphopantothenate--cysteine ligase" evidence="3">
    <location>
        <begin position="193"/>
        <end position="405"/>
    </location>
</feature>
<keyword evidence="3" id="KW-0460">Magnesium</keyword>
<keyword evidence="2 3" id="KW-0456">Lyase</keyword>
<dbReference type="NCBIfam" id="TIGR00521">
    <property type="entry name" value="coaBC_dfp"/>
    <property type="match status" value="1"/>
</dbReference>
<dbReference type="InterPro" id="IPR005252">
    <property type="entry name" value="CoaBC"/>
</dbReference>
<dbReference type="GO" id="GO:0046872">
    <property type="term" value="F:metal ion binding"/>
    <property type="evidence" value="ECO:0007669"/>
    <property type="project" value="UniProtKB-KW"/>
</dbReference>
<evidence type="ECO:0000256" key="4">
    <source>
        <dbReference type="RuleBase" id="RU364078"/>
    </source>
</evidence>
<feature type="domain" description="DNA/pantothenate metabolism flavoprotein C-terminal" evidence="6">
    <location>
        <begin position="188"/>
        <end position="400"/>
    </location>
</feature>
<comment type="function">
    <text evidence="3">Catalyzes two sequential steps in the biosynthesis of coenzyme A. In the first step cysteine is conjugated to 4'-phosphopantothenate to form 4-phosphopantothenoylcysteine. In the second step the latter compound is decarboxylated to form 4'-phosphopantotheine.</text>
</comment>
<keyword evidence="3" id="KW-0479">Metal-binding</keyword>
<dbReference type="GO" id="GO:0015941">
    <property type="term" value="P:pantothenate catabolic process"/>
    <property type="evidence" value="ECO:0007669"/>
    <property type="project" value="InterPro"/>
</dbReference>
<dbReference type="Gene3D" id="3.40.50.1950">
    <property type="entry name" value="Flavin prenyltransferase-like"/>
    <property type="match status" value="1"/>
</dbReference>
<dbReference type="GO" id="GO:0010181">
    <property type="term" value="F:FMN binding"/>
    <property type="evidence" value="ECO:0007669"/>
    <property type="project" value="UniProtKB-UniRule"/>
</dbReference>
<dbReference type="UniPathway" id="UPA00241">
    <property type="reaction ID" value="UER00353"/>
</dbReference>
<evidence type="ECO:0000313" key="7">
    <source>
        <dbReference type="EMBL" id="SDH87181.1"/>
    </source>
</evidence>
<dbReference type="AlphaFoldDB" id="A0A1G8FYF7"/>
<dbReference type="SUPFAM" id="SSF52507">
    <property type="entry name" value="Homo-oligomeric flavin-containing Cys decarboxylases, HFCD"/>
    <property type="match status" value="1"/>
</dbReference>
<dbReference type="RefSeq" id="WP_092621898.1">
    <property type="nucleotide sequence ID" value="NZ_FNCV01000017.1"/>
</dbReference>
<dbReference type="GO" id="GO:0071513">
    <property type="term" value="C:phosphopantothenoylcysteine decarboxylase complex"/>
    <property type="evidence" value="ECO:0007669"/>
    <property type="project" value="TreeGrafter"/>
</dbReference>
<feature type="domain" description="Flavoprotein" evidence="5">
    <location>
        <begin position="8"/>
        <end position="179"/>
    </location>
</feature>
<evidence type="ECO:0000313" key="8">
    <source>
        <dbReference type="Proteomes" id="UP000217076"/>
    </source>
</evidence>
<dbReference type="EC" id="4.1.1.36" evidence="3"/>
<keyword evidence="3" id="KW-0511">Multifunctional enzyme</keyword>
<comment type="similarity">
    <text evidence="3 4">In the N-terminal section; belongs to the HFCD (homo-oligomeric flavin containing Cys decarboxylase) superfamily.</text>
</comment>
<feature type="binding site" evidence="3">
    <location>
        <position position="290"/>
    </location>
    <ligand>
        <name>CTP</name>
        <dbReference type="ChEBI" id="CHEBI:37563"/>
    </ligand>
</feature>
<feature type="active site" description="Proton donor" evidence="3">
    <location>
        <position position="159"/>
    </location>
</feature>
<sequence>MTELEGRRILLIVSGGIAACKAPELVRELVRRGAQVRCLPTRGAKQFVTPLTLQTLSGQAVADELFDLTTEHEIGHIQLSREAELIVVAPVTAHLLARMAHGLADDLASTVLLATDTPVLVAPAMNVRMWTHPATQANLATLAQRGVRVVGPAEGEMACGEYGPGRLAEVPDIVAAIQAALTPADQRLRGRRAIVTSGPTREPLDPVRFLSNQSSGRQGHAIAAALAELGAAVTLVTGPVTLADPPGVDTRHVETAEEMLAACRAALPADIAVCAAAVSDWRAAAPAPGKLKKDADATPPRLELVANPDILATLAGLPADRRPALVVGFAAETDHLLEHARAKLARKGCDWIIANQVGPGTDTFGGPDNTVHLIDAADMESWPTAAKTEIARRLARRIADHLETR</sequence>
<dbReference type="Pfam" id="PF04127">
    <property type="entry name" value="DFP"/>
    <property type="match status" value="1"/>
</dbReference>
<dbReference type="GO" id="GO:0004633">
    <property type="term" value="F:phosphopantothenoylcysteine decarboxylase activity"/>
    <property type="evidence" value="ECO:0007669"/>
    <property type="project" value="UniProtKB-UniRule"/>
</dbReference>
<comment type="function">
    <text evidence="4">Catalyzes two steps in the biosynthesis of coenzyme A. In the first step cysteine is conjugated to 4'-phosphopantothenate to form 4-phosphopantothenoylcysteine, in the latter compound is decarboxylated to form 4'-phosphopantotheine.</text>
</comment>
<proteinExistence type="inferred from homology"/>
<evidence type="ECO:0000259" key="5">
    <source>
        <dbReference type="Pfam" id="PF02441"/>
    </source>
</evidence>
<feature type="binding site" evidence="3">
    <location>
        <position position="329"/>
    </location>
    <ligand>
        <name>CTP</name>
        <dbReference type="ChEBI" id="CHEBI:37563"/>
    </ligand>
</feature>
<evidence type="ECO:0000256" key="3">
    <source>
        <dbReference type="HAMAP-Rule" id="MF_02225"/>
    </source>
</evidence>
<comment type="cofactor">
    <cofactor evidence="3">
        <name>Mg(2+)</name>
        <dbReference type="ChEBI" id="CHEBI:18420"/>
    </cofactor>
</comment>
<dbReference type="Gene3D" id="3.40.50.10300">
    <property type="entry name" value="CoaB-like"/>
    <property type="match status" value="1"/>
</dbReference>
<keyword evidence="3 4" id="KW-0288">FMN</keyword>
<dbReference type="STRING" id="83401.SAMN05421742_11724"/>
<keyword evidence="3 4" id="KW-0436">Ligase</keyword>
<feature type="binding site" evidence="3">
    <location>
        <position position="280"/>
    </location>
    <ligand>
        <name>CTP</name>
        <dbReference type="ChEBI" id="CHEBI:37563"/>
    </ligand>
</feature>
<comment type="cofactor">
    <cofactor evidence="3">
        <name>FMN</name>
        <dbReference type="ChEBI" id="CHEBI:58210"/>
    </cofactor>
    <text evidence="3">Binds 1 FMN per subunit.</text>
</comment>
<dbReference type="PANTHER" id="PTHR14359:SF6">
    <property type="entry name" value="PHOSPHOPANTOTHENOYLCYSTEINE DECARBOXYLASE"/>
    <property type="match status" value="1"/>
</dbReference>
<keyword evidence="1 3" id="KW-0210">Decarboxylase</keyword>
<feature type="binding site" evidence="3">
    <location>
        <begin position="308"/>
        <end position="311"/>
    </location>
    <ligand>
        <name>CTP</name>
        <dbReference type="ChEBI" id="CHEBI:37563"/>
    </ligand>
</feature>
<reference evidence="8" key="1">
    <citation type="submission" date="2016-10" db="EMBL/GenBank/DDBJ databases">
        <authorList>
            <person name="Varghese N."/>
            <person name="Submissions S."/>
        </authorList>
    </citation>
    <scope>NUCLEOTIDE SEQUENCE [LARGE SCALE GENOMIC DNA]</scope>
    <source>
        <strain evidence="8">930I</strain>
    </source>
</reference>
<keyword evidence="3 4" id="KW-0285">Flavoprotein</keyword>
<dbReference type="PROSITE" id="PS51257">
    <property type="entry name" value="PROKAR_LIPOPROTEIN"/>
    <property type="match status" value="1"/>
</dbReference>
<comment type="catalytic activity">
    <reaction evidence="3 4">
        <text>N-[(R)-4-phosphopantothenoyl]-L-cysteine + H(+) = (R)-4'-phosphopantetheine + CO2</text>
        <dbReference type="Rhea" id="RHEA:16793"/>
        <dbReference type="ChEBI" id="CHEBI:15378"/>
        <dbReference type="ChEBI" id="CHEBI:16526"/>
        <dbReference type="ChEBI" id="CHEBI:59458"/>
        <dbReference type="ChEBI" id="CHEBI:61723"/>
        <dbReference type="EC" id="4.1.1.36"/>
    </reaction>
</comment>
<feature type="binding site" evidence="3">
    <location>
        <position position="347"/>
    </location>
    <ligand>
        <name>CTP</name>
        <dbReference type="ChEBI" id="CHEBI:37563"/>
    </ligand>
</feature>
<name>A0A1G8FYF7_9PROT</name>
<comment type="similarity">
    <text evidence="3 4">In the C-terminal section; belongs to the PPC synthetase family.</text>
</comment>
<comment type="pathway">
    <text evidence="3 4">Cofactor biosynthesis; coenzyme A biosynthesis; CoA from (R)-pantothenate: step 3/5.</text>
</comment>
<dbReference type="EC" id="6.3.2.5" evidence="3"/>
<dbReference type="InterPro" id="IPR003382">
    <property type="entry name" value="Flavoprotein"/>
</dbReference>
<dbReference type="GO" id="GO:0015937">
    <property type="term" value="P:coenzyme A biosynthetic process"/>
    <property type="evidence" value="ECO:0007669"/>
    <property type="project" value="UniProtKB-UniRule"/>
</dbReference>
<dbReference type="InterPro" id="IPR036551">
    <property type="entry name" value="Flavin_trans-like"/>
</dbReference>
<dbReference type="InterPro" id="IPR035929">
    <property type="entry name" value="CoaB-like_sf"/>
</dbReference>
<dbReference type="HAMAP" id="MF_02225">
    <property type="entry name" value="CoaBC"/>
    <property type="match status" value="1"/>
</dbReference>
<dbReference type="Proteomes" id="UP000217076">
    <property type="component" value="Unassembled WGS sequence"/>
</dbReference>
<evidence type="ECO:0000256" key="1">
    <source>
        <dbReference type="ARBA" id="ARBA00022793"/>
    </source>
</evidence>
<accession>A0A1G8FYF7</accession>
<feature type="region of interest" description="Phosphopantothenoylcysteine decarboxylase" evidence="3">
    <location>
        <begin position="1"/>
        <end position="192"/>
    </location>
</feature>
<organism evidence="7 8">
    <name type="scientific">Roseospirillum parvum</name>
    <dbReference type="NCBI Taxonomy" id="83401"/>
    <lineage>
        <taxon>Bacteria</taxon>
        <taxon>Pseudomonadati</taxon>
        <taxon>Pseudomonadota</taxon>
        <taxon>Alphaproteobacteria</taxon>
        <taxon>Rhodospirillales</taxon>
        <taxon>Rhodospirillaceae</taxon>
        <taxon>Roseospirillum</taxon>
    </lineage>
</organism>
<comment type="caution">
    <text evidence="3">Lacks conserved residue(s) required for the propagation of feature annotation.</text>
</comment>
<comment type="catalytic activity">
    <reaction evidence="3 4">
        <text>(R)-4'-phosphopantothenate + L-cysteine + CTP = N-[(R)-4-phosphopantothenoyl]-L-cysteine + CMP + diphosphate + H(+)</text>
        <dbReference type="Rhea" id="RHEA:19397"/>
        <dbReference type="ChEBI" id="CHEBI:10986"/>
        <dbReference type="ChEBI" id="CHEBI:15378"/>
        <dbReference type="ChEBI" id="CHEBI:33019"/>
        <dbReference type="ChEBI" id="CHEBI:35235"/>
        <dbReference type="ChEBI" id="CHEBI:37563"/>
        <dbReference type="ChEBI" id="CHEBI:59458"/>
        <dbReference type="ChEBI" id="CHEBI:60377"/>
        <dbReference type="EC" id="6.3.2.5"/>
    </reaction>
</comment>
<keyword evidence="8" id="KW-1185">Reference proteome</keyword>
<comment type="pathway">
    <text evidence="3 4">Cofactor biosynthesis; coenzyme A biosynthesis; CoA from (R)-pantothenate: step 2/5.</text>
</comment>
<dbReference type="InterPro" id="IPR007085">
    <property type="entry name" value="DNA/pantothenate-metab_flavo_C"/>
</dbReference>
<evidence type="ECO:0000259" key="6">
    <source>
        <dbReference type="Pfam" id="PF04127"/>
    </source>
</evidence>